<feature type="domain" description="Sulfatase N-terminal" evidence="3">
    <location>
        <begin position="45"/>
        <end position="376"/>
    </location>
</feature>
<reference evidence="4 5" key="1">
    <citation type="journal article" date="2012" name="J. Bacteriol.">
        <title>Genome sequence of benzo(a)pyrene-degrading bacterium Novosphingobium pentaromativorans US6-1.</title>
        <authorList>
            <person name="Luo Y.R."/>
            <person name="Kang S.G."/>
            <person name="Kim S.J."/>
            <person name="Kim M.R."/>
            <person name="Li N."/>
            <person name="Lee J.H."/>
            <person name="Kwon K.K."/>
        </authorList>
    </citation>
    <scope>NUCLEOTIDE SEQUENCE [LARGE SCALE GENOMIC DNA]</scope>
    <source>
        <strain evidence="4 5">US6-1</strain>
    </source>
</reference>
<dbReference type="InterPro" id="IPR017850">
    <property type="entry name" value="Alkaline_phosphatase_core_sf"/>
</dbReference>
<dbReference type="OrthoDB" id="9803751at2"/>
<name>G6EFU9_9SPHN</name>
<dbReference type="InterPro" id="IPR050738">
    <property type="entry name" value="Sulfatase"/>
</dbReference>
<dbReference type="AlphaFoldDB" id="G6EFU9"/>
<feature type="signal peptide" evidence="2">
    <location>
        <begin position="1"/>
        <end position="27"/>
    </location>
</feature>
<evidence type="ECO:0000256" key="1">
    <source>
        <dbReference type="ARBA" id="ARBA00008779"/>
    </source>
</evidence>
<organism evidence="4 5">
    <name type="scientific">Novosphingobium pentaromativorans US6-1</name>
    <dbReference type="NCBI Taxonomy" id="1088721"/>
    <lineage>
        <taxon>Bacteria</taxon>
        <taxon>Pseudomonadati</taxon>
        <taxon>Pseudomonadota</taxon>
        <taxon>Alphaproteobacteria</taxon>
        <taxon>Sphingomonadales</taxon>
        <taxon>Sphingomonadaceae</taxon>
        <taxon>Novosphingobium</taxon>
    </lineage>
</organism>
<dbReference type="eggNOG" id="COG3119">
    <property type="taxonomic scope" value="Bacteria"/>
</dbReference>
<comment type="similarity">
    <text evidence="1">Belongs to the sulfatase family.</text>
</comment>
<comment type="caution">
    <text evidence="4">The sequence shown here is derived from an EMBL/GenBank/DDBJ whole genome shotgun (WGS) entry which is preliminary data.</text>
</comment>
<dbReference type="PATRIC" id="fig|1088721.3.peg.3177"/>
<dbReference type="Proteomes" id="UP000004030">
    <property type="component" value="Unassembled WGS sequence"/>
</dbReference>
<dbReference type="SUPFAM" id="SSF53649">
    <property type="entry name" value="Alkaline phosphatase-like"/>
    <property type="match status" value="1"/>
</dbReference>
<dbReference type="EMBL" id="AGFM01000054">
    <property type="protein sequence ID" value="EHJ59638.1"/>
    <property type="molecule type" value="Genomic_DNA"/>
</dbReference>
<protein>
    <submittedName>
        <fullName evidence="4">Sulfatase</fullName>
    </submittedName>
</protein>
<keyword evidence="2" id="KW-0732">Signal</keyword>
<evidence type="ECO:0000259" key="3">
    <source>
        <dbReference type="Pfam" id="PF00884"/>
    </source>
</evidence>
<evidence type="ECO:0000256" key="2">
    <source>
        <dbReference type="SAM" id="SignalP"/>
    </source>
</evidence>
<accession>G6EFU9</accession>
<dbReference type="Gene3D" id="3.30.1120.10">
    <property type="match status" value="1"/>
</dbReference>
<dbReference type="PANTHER" id="PTHR42693:SF33">
    <property type="entry name" value="ARYLSULFATASE"/>
    <property type="match status" value="1"/>
</dbReference>
<dbReference type="Pfam" id="PF00884">
    <property type="entry name" value="Sulfatase"/>
    <property type="match status" value="1"/>
</dbReference>
<dbReference type="Gene3D" id="3.40.720.10">
    <property type="entry name" value="Alkaline Phosphatase, subunit A"/>
    <property type="match status" value="1"/>
</dbReference>
<sequence>MNCMRALKIGLAALLAGTTLSPSLTMAAPPQPKAAPAERQSEARPNVVVILVDDLAWTDVSANGASTIQTPNIDAIGAAGATFSSGYVTASVCSVSRAGLLSGRNPTTFGFMYNITERGAVDKGAGLPVDVPTLAERLKPLGYDTAVFGKWHQGSTPEFYPTRRGFDEFFGFLAGESIYATPDTPGIVTTPTSFDKYQPKEREGAQRLFQGPDMEPVAQPHKYLTEEITEHAVDFIDRKADGKDPFFLYVAYNAPHWPLQVPRTYYDRHSEIADPARRTYVAMIDALDAGVGQILKALDDKGLREDTLVVFLSDNGCPVQFGYCTQTHPWGGGKFTYLEGGMRVPFMASWPGHIAAGQRIATPVSSLDIVPTVLEAVSPGKTLPEELDGVDLLDTLAGTAPKERSFIWDQRPVQALRHGRYKLWRSLDWKQTRLYDIEADPWERTDLSAKLPKVTAKLVRELDKFDAALPEPMWPVHSTREIDVIGRKTEFVY</sequence>
<evidence type="ECO:0000313" key="5">
    <source>
        <dbReference type="Proteomes" id="UP000004030"/>
    </source>
</evidence>
<keyword evidence="5" id="KW-1185">Reference proteome</keyword>
<feature type="chain" id="PRO_5003488306" evidence="2">
    <location>
        <begin position="28"/>
        <end position="493"/>
    </location>
</feature>
<gene>
    <name evidence="4" type="ORF">NSU_3220</name>
</gene>
<dbReference type="InterPro" id="IPR000917">
    <property type="entry name" value="Sulfatase_N"/>
</dbReference>
<dbReference type="GO" id="GO:0004065">
    <property type="term" value="F:arylsulfatase activity"/>
    <property type="evidence" value="ECO:0007669"/>
    <property type="project" value="TreeGrafter"/>
</dbReference>
<evidence type="ECO:0000313" key="4">
    <source>
        <dbReference type="EMBL" id="EHJ59638.1"/>
    </source>
</evidence>
<dbReference type="PANTHER" id="PTHR42693">
    <property type="entry name" value="ARYLSULFATASE FAMILY MEMBER"/>
    <property type="match status" value="1"/>
</dbReference>
<proteinExistence type="inferred from homology"/>